<accession>A0A1M5F8Q0</accession>
<evidence type="ECO:0000256" key="1">
    <source>
        <dbReference type="ARBA" id="ARBA00017922"/>
    </source>
</evidence>
<keyword evidence="5" id="KW-1185">Reference proteome</keyword>
<reference evidence="5" key="1">
    <citation type="submission" date="2016-11" db="EMBL/GenBank/DDBJ databases">
        <authorList>
            <person name="Varghese N."/>
            <person name="Submissions S."/>
        </authorList>
    </citation>
    <scope>NUCLEOTIDE SEQUENCE [LARGE SCALE GENOMIC DNA]</scope>
    <source>
        <strain evidence="5">CGMCC 1.7063</strain>
    </source>
</reference>
<dbReference type="PROSITE" id="PS51257">
    <property type="entry name" value="PROKAR_LIPOPROTEIN"/>
    <property type="match status" value="1"/>
</dbReference>
<dbReference type="RefSeq" id="WP_073276291.1">
    <property type="nucleotide sequence ID" value="NZ_FQVA01000004.1"/>
</dbReference>
<evidence type="ECO:0000313" key="4">
    <source>
        <dbReference type="EMBL" id="SHF87934.1"/>
    </source>
</evidence>
<evidence type="ECO:0000259" key="3">
    <source>
        <dbReference type="Pfam" id="PF13590"/>
    </source>
</evidence>
<dbReference type="EMBL" id="FQVA01000004">
    <property type="protein sequence ID" value="SHF87934.1"/>
    <property type="molecule type" value="Genomic_DNA"/>
</dbReference>
<dbReference type="OrthoDB" id="5737565at2"/>
<sequence>MRKTLIGLFATLMLAGCQDIQVERVEPRVAPVAFSTYAWGEAALSEAPEASAQLVELDEEMRAAVAGEMRARGYREVNEAARADMLIDYQVAVVEEQFSGDPTDPTWDAQFDSNATAGVVELPARTGAPRVILSLGIGRAGDAPIWGGSATKLLTRPESEAERQRIIGAAVRELLRDLPAAY</sequence>
<protein>
    <recommendedName>
        <fullName evidence="1">Type IV secretion system putative lipoprotein virB7</fullName>
    </recommendedName>
</protein>
<name>A0A1M5F8Q0_9GAMM</name>
<dbReference type="Pfam" id="PF08139">
    <property type="entry name" value="LPAM_1"/>
    <property type="match status" value="1"/>
</dbReference>
<dbReference type="InterPro" id="IPR025411">
    <property type="entry name" value="DUF4136"/>
</dbReference>
<keyword evidence="2" id="KW-0732">Signal</keyword>
<dbReference type="AlphaFoldDB" id="A0A1M5F8Q0"/>
<dbReference type="Gene3D" id="3.30.160.670">
    <property type="match status" value="1"/>
</dbReference>
<evidence type="ECO:0000256" key="2">
    <source>
        <dbReference type="ARBA" id="ARBA00022729"/>
    </source>
</evidence>
<dbReference type="Proteomes" id="UP000184170">
    <property type="component" value="Unassembled WGS sequence"/>
</dbReference>
<proteinExistence type="predicted"/>
<dbReference type="STRING" id="494016.SAMN04487965_2835"/>
<dbReference type="Pfam" id="PF13590">
    <property type="entry name" value="DUF4136"/>
    <property type="match status" value="1"/>
</dbReference>
<gene>
    <name evidence="4" type="ORF">SAMN04487965_2835</name>
</gene>
<feature type="domain" description="DUF4136" evidence="3">
    <location>
        <begin position="32"/>
        <end position="179"/>
    </location>
</feature>
<dbReference type="InterPro" id="IPR012640">
    <property type="entry name" value="Membr_lipoprot_lipid_attach_CS"/>
</dbReference>
<evidence type="ECO:0000313" key="5">
    <source>
        <dbReference type="Proteomes" id="UP000184170"/>
    </source>
</evidence>
<organism evidence="4 5">
    <name type="scientific">Microbulbifer donghaiensis</name>
    <dbReference type="NCBI Taxonomy" id="494016"/>
    <lineage>
        <taxon>Bacteria</taxon>
        <taxon>Pseudomonadati</taxon>
        <taxon>Pseudomonadota</taxon>
        <taxon>Gammaproteobacteria</taxon>
        <taxon>Cellvibrionales</taxon>
        <taxon>Microbulbiferaceae</taxon>
        <taxon>Microbulbifer</taxon>
    </lineage>
</organism>